<keyword evidence="10" id="KW-0143">Chaperone</keyword>
<keyword evidence="7" id="KW-0653">Protein transport</keyword>
<keyword evidence="9" id="KW-0564">Palmitate</keyword>
<reference evidence="13 14" key="1">
    <citation type="submission" date="2020-04" db="EMBL/GenBank/DDBJ databases">
        <title>Ramlibacter sp. G-1-2-2 isolated from soil.</title>
        <authorList>
            <person name="Dahal R.H."/>
        </authorList>
    </citation>
    <scope>NUCLEOTIDE SEQUENCE [LARGE SCALE GENOMIC DNA]</scope>
    <source>
        <strain evidence="13 14">G-1-2-2</strain>
    </source>
</reference>
<comment type="caution">
    <text evidence="13">The sequence shown here is derived from an EMBL/GenBank/DDBJ whole genome shotgun (WGS) entry which is preliminary data.</text>
</comment>
<evidence type="ECO:0000256" key="3">
    <source>
        <dbReference type="ARBA" id="ARBA00011245"/>
    </source>
</evidence>
<keyword evidence="6" id="KW-0732">Signal</keyword>
<evidence type="ECO:0000256" key="8">
    <source>
        <dbReference type="ARBA" id="ARBA00023136"/>
    </source>
</evidence>
<comment type="subcellular location">
    <subcellularLocation>
        <location evidence="1">Cell outer membrane</location>
        <topology evidence="1">Lipid-anchor</topology>
    </subcellularLocation>
</comment>
<evidence type="ECO:0000256" key="2">
    <source>
        <dbReference type="ARBA" id="ARBA00009696"/>
    </source>
</evidence>
<dbReference type="Pfam" id="PF03550">
    <property type="entry name" value="LolB"/>
    <property type="match status" value="1"/>
</dbReference>
<evidence type="ECO:0000256" key="10">
    <source>
        <dbReference type="ARBA" id="ARBA00023186"/>
    </source>
</evidence>
<evidence type="ECO:0000256" key="11">
    <source>
        <dbReference type="ARBA" id="ARBA00023237"/>
    </source>
</evidence>
<dbReference type="InterPro" id="IPR004565">
    <property type="entry name" value="OM_lipoprot_LolB"/>
</dbReference>
<evidence type="ECO:0000256" key="9">
    <source>
        <dbReference type="ARBA" id="ARBA00023139"/>
    </source>
</evidence>
<protein>
    <recommendedName>
        <fullName evidence="4">Outer-membrane lipoprotein LolB</fullName>
    </recommendedName>
</protein>
<evidence type="ECO:0000313" key="14">
    <source>
        <dbReference type="Proteomes" id="UP000541185"/>
    </source>
</evidence>
<accession>A0A848GX53</accession>
<gene>
    <name evidence="13" type="ORF">HHL11_05390</name>
</gene>
<evidence type="ECO:0000256" key="5">
    <source>
        <dbReference type="ARBA" id="ARBA00022448"/>
    </source>
</evidence>
<evidence type="ECO:0000256" key="4">
    <source>
        <dbReference type="ARBA" id="ARBA00016202"/>
    </source>
</evidence>
<dbReference type="InterPro" id="IPR029046">
    <property type="entry name" value="LolA/LolB/LppX"/>
</dbReference>
<keyword evidence="12 13" id="KW-0449">Lipoprotein</keyword>
<evidence type="ECO:0000256" key="7">
    <source>
        <dbReference type="ARBA" id="ARBA00022927"/>
    </source>
</evidence>
<dbReference type="Proteomes" id="UP000541185">
    <property type="component" value="Unassembled WGS sequence"/>
</dbReference>
<dbReference type="EMBL" id="JABBFX010000001">
    <property type="protein sequence ID" value="NML43175.1"/>
    <property type="molecule type" value="Genomic_DNA"/>
</dbReference>
<keyword evidence="14" id="KW-1185">Reference proteome</keyword>
<comment type="subunit">
    <text evidence="3">Monomer.</text>
</comment>
<keyword evidence="8" id="KW-0472">Membrane</keyword>
<evidence type="ECO:0000256" key="6">
    <source>
        <dbReference type="ARBA" id="ARBA00022729"/>
    </source>
</evidence>
<evidence type="ECO:0000313" key="13">
    <source>
        <dbReference type="EMBL" id="NML43175.1"/>
    </source>
</evidence>
<dbReference type="GO" id="GO:0009279">
    <property type="term" value="C:cell outer membrane"/>
    <property type="evidence" value="ECO:0007669"/>
    <property type="project" value="UniProtKB-SubCell"/>
</dbReference>
<keyword evidence="11" id="KW-0998">Cell outer membrane</keyword>
<dbReference type="GO" id="GO:0015031">
    <property type="term" value="P:protein transport"/>
    <property type="evidence" value="ECO:0007669"/>
    <property type="project" value="UniProtKB-KW"/>
</dbReference>
<organism evidence="13 14">
    <name type="scientific">Ramlibacter agri</name>
    <dbReference type="NCBI Taxonomy" id="2728837"/>
    <lineage>
        <taxon>Bacteria</taxon>
        <taxon>Pseudomonadati</taxon>
        <taxon>Pseudomonadota</taxon>
        <taxon>Betaproteobacteria</taxon>
        <taxon>Burkholderiales</taxon>
        <taxon>Comamonadaceae</taxon>
        <taxon>Ramlibacter</taxon>
    </lineage>
</organism>
<comment type="similarity">
    <text evidence="2">Belongs to the LolB family.</text>
</comment>
<keyword evidence="5" id="KW-0813">Transport</keyword>
<evidence type="ECO:0000256" key="12">
    <source>
        <dbReference type="ARBA" id="ARBA00023288"/>
    </source>
</evidence>
<dbReference type="SUPFAM" id="SSF89392">
    <property type="entry name" value="Prokaryotic lipoproteins and lipoprotein localization factors"/>
    <property type="match status" value="1"/>
</dbReference>
<evidence type="ECO:0000256" key="1">
    <source>
        <dbReference type="ARBA" id="ARBA00004459"/>
    </source>
</evidence>
<proteinExistence type="inferred from homology"/>
<dbReference type="AlphaFoldDB" id="A0A848GX53"/>
<dbReference type="Gene3D" id="2.50.20.10">
    <property type="entry name" value="Lipoprotein localisation LolA/LolB/LppX"/>
    <property type="match status" value="1"/>
</dbReference>
<sequence>MGSALAVALLAGCATPPKPQAAPGEQAWSGRLALTVQGEQPFSAGFELKGAPEQGELTLLTPLGGTAGVARWAPGSATLRTDKGTREFGSLDELATQVAGAPIPIAALFDWLQGRATQVPGWNVDVSQVPQGRLRAQRTSPPADLRLAFEH</sequence>
<name>A0A848GX53_9BURK</name>